<evidence type="ECO:0000313" key="1">
    <source>
        <dbReference type="EMBL" id="VDP90031.1"/>
    </source>
</evidence>
<sequence length="126" mass="14223">MSSHSLSECENALETDSQRITVATLLDYSSLLISGTTVKPEMVAEMMAMRIDFVEVDDIQSETFKVCFRRVENLLITSICRIFITYDRRSTPCTRQDDEAAFVSHIDAAAGVFENIPLDLNVEEHI</sequence>
<accession>A0A183B0M4</accession>
<reference evidence="1 2" key="2">
    <citation type="submission" date="2018-11" db="EMBL/GenBank/DDBJ databases">
        <authorList>
            <consortium name="Pathogen Informatics"/>
        </authorList>
    </citation>
    <scope>NUCLEOTIDE SEQUENCE [LARGE SCALE GENOMIC DNA]</scope>
    <source>
        <strain evidence="1 2">Egypt</strain>
    </source>
</reference>
<reference evidence="3" key="1">
    <citation type="submission" date="2016-06" db="UniProtKB">
        <authorList>
            <consortium name="WormBaseParasite"/>
        </authorList>
    </citation>
    <scope>IDENTIFICATION</scope>
</reference>
<name>A0A183B0M4_9TREM</name>
<organism evidence="3">
    <name type="scientific">Echinostoma caproni</name>
    <dbReference type="NCBI Taxonomy" id="27848"/>
    <lineage>
        <taxon>Eukaryota</taxon>
        <taxon>Metazoa</taxon>
        <taxon>Spiralia</taxon>
        <taxon>Lophotrochozoa</taxon>
        <taxon>Platyhelminthes</taxon>
        <taxon>Trematoda</taxon>
        <taxon>Digenea</taxon>
        <taxon>Plagiorchiida</taxon>
        <taxon>Echinostomata</taxon>
        <taxon>Echinostomatoidea</taxon>
        <taxon>Echinostomatidae</taxon>
        <taxon>Echinostoma</taxon>
    </lineage>
</organism>
<dbReference type="EMBL" id="UZAN01053545">
    <property type="protein sequence ID" value="VDP90031.1"/>
    <property type="molecule type" value="Genomic_DNA"/>
</dbReference>
<dbReference type="AlphaFoldDB" id="A0A183B0M4"/>
<proteinExistence type="predicted"/>
<evidence type="ECO:0000313" key="3">
    <source>
        <dbReference type="WBParaSite" id="ECPE_0001279601-mRNA-1"/>
    </source>
</evidence>
<dbReference type="Proteomes" id="UP000272942">
    <property type="component" value="Unassembled WGS sequence"/>
</dbReference>
<keyword evidence="2" id="KW-1185">Reference proteome</keyword>
<gene>
    <name evidence="1" type="ORF">ECPE_LOCUS12759</name>
</gene>
<dbReference type="WBParaSite" id="ECPE_0001279601-mRNA-1">
    <property type="protein sequence ID" value="ECPE_0001279601-mRNA-1"/>
    <property type="gene ID" value="ECPE_0001279601"/>
</dbReference>
<protein>
    <submittedName>
        <fullName evidence="3">ACT domain-containing protein</fullName>
    </submittedName>
</protein>
<evidence type="ECO:0000313" key="2">
    <source>
        <dbReference type="Proteomes" id="UP000272942"/>
    </source>
</evidence>